<dbReference type="GO" id="GO:0005524">
    <property type="term" value="F:ATP binding"/>
    <property type="evidence" value="ECO:0007669"/>
    <property type="project" value="UniProtKB-KW"/>
</dbReference>
<keyword evidence="4 5" id="KW-0472">Membrane</keyword>
<evidence type="ECO:0000259" key="7">
    <source>
        <dbReference type="PROSITE" id="PS50929"/>
    </source>
</evidence>
<feature type="transmembrane region" description="Helical" evidence="5">
    <location>
        <begin position="138"/>
        <end position="155"/>
    </location>
</feature>
<dbReference type="InterPro" id="IPR011527">
    <property type="entry name" value="ABC1_TM_dom"/>
</dbReference>
<organism evidence="8 9">
    <name type="scientific">Thalassobaculum litoreum DSM 18839</name>
    <dbReference type="NCBI Taxonomy" id="1123362"/>
    <lineage>
        <taxon>Bacteria</taxon>
        <taxon>Pseudomonadati</taxon>
        <taxon>Pseudomonadota</taxon>
        <taxon>Alphaproteobacteria</taxon>
        <taxon>Rhodospirillales</taxon>
        <taxon>Thalassobaculaceae</taxon>
        <taxon>Thalassobaculum</taxon>
    </lineage>
</organism>
<dbReference type="InterPro" id="IPR039421">
    <property type="entry name" value="Type_1_exporter"/>
</dbReference>
<dbReference type="PANTHER" id="PTHR43394:SF1">
    <property type="entry name" value="ATP-BINDING CASSETTE SUB-FAMILY B MEMBER 10, MITOCHONDRIAL"/>
    <property type="match status" value="1"/>
</dbReference>
<keyword evidence="9" id="KW-1185">Reference proteome</keyword>
<dbReference type="RefSeq" id="WP_028792953.1">
    <property type="nucleotide sequence ID" value="NZ_FNBW01000001.1"/>
</dbReference>
<dbReference type="AlphaFoldDB" id="A0A8G2EUV4"/>
<dbReference type="SUPFAM" id="SSF52540">
    <property type="entry name" value="P-loop containing nucleoside triphosphate hydrolases"/>
    <property type="match status" value="1"/>
</dbReference>
<accession>A0A8G2EUV4</accession>
<gene>
    <name evidence="8" type="ORF">SAMN05660686_00005</name>
</gene>
<dbReference type="PROSITE" id="PS50893">
    <property type="entry name" value="ABC_TRANSPORTER_2"/>
    <property type="match status" value="1"/>
</dbReference>
<keyword evidence="3 5" id="KW-1133">Transmembrane helix</keyword>
<feature type="transmembrane region" description="Helical" evidence="5">
    <location>
        <begin position="23"/>
        <end position="45"/>
    </location>
</feature>
<feature type="transmembrane region" description="Helical" evidence="5">
    <location>
        <begin position="57"/>
        <end position="77"/>
    </location>
</feature>
<proteinExistence type="predicted"/>
<evidence type="ECO:0000256" key="1">
    <source>
        <dbReference type="ARBA" id="ARBA00004651"/>
    </source>
</evidence>
<name>A0A8G2EUV4_9PROT</name>
<dbReference type="Gene3D" id="3.40.50.300">
    <property type="entry name" value="P-loop containing nucleotide triphosphate hydrolases"/>
    <property type="match status" value="1"/>
</dbReference>
<dbReference type="GO" id="GO:0015421">
    <property type="term" value="F:ABC-type oligopeptide transporter activity"/>
    <property type="evidence" value="ECO:0007669"/>
    <property type="project" value="TreeGrafter"/>
</dbReference>
<keyword evidence="2 5" id="KW-0812">Transmembrane</keyword>
<dbReference type="OrthoDB" id="5288404at2"/>
<evidence type="ECO:0000313" key="9">
    <source>
        <dbReference type="Proteomes" id="UP000198615"/>
    </source>
</evidence>
<dbReference type="InterPro" id="IPR036640">
    <property type="entry name" value="ABC1_TM_sf"/>
</dbReference>
<sequence length="576" mass="61417">MDAEAGSFAKDIENIPSAATPSIVLASLISNLMATGLPIAILIIYDRVLPNASEYTLGLLTAGVLAALAIDVIIRIARGAIVSHRAARYSHRAFLGVMEKVFAADPRSFQAESTAVHLERLGAIDAIRESRAGYLPQLLVDFPFFVLFVALVFLIGGPLGFVLLAFVGFTAIAAIVSGLSVRSRMEARQANNSAQSNFLTEVLSGISTIKSYAMEPLMKRRYERVMESSATITANLIQGSISAQALTNLVTQAAQISIVAAGSLAVINGGMTIGGIAACMLLTGRALQPLNRASMLWSQYQSVRIAKQRIRELAAMPTIASGGGIVRDSLHGAIEFRDVTFSYSNGRTVFENLSLAVEPAETVLISTRGNWGGRSTLLALAGHILLPDRGTVLYDNVEAEAFDDEWLRSRIAYLGPNPALFEGTIFDNITGFDPSPEHIAEVEDVAEELGLTEAVSKLPMGFQTEVRAGAGDTLPASIRQQIPIVRALARLPDIVLMDECNSNLDRDADDRLRAALARRQTSTTILLVTPRPSFQALAHREITIGSDEVADGAGDDAPAVEVHAELRVVGAGGAAQ</sequence>
<dbReference type="PANTHER" id="PTHR43394">
    <property type="entry name" value="ATP-DEPENDENT PERMEASE MDL1, MITOCHONDRIAL"/>
    <property type="match status" value="1"/>
</dbReference>
<feature type="domain" description="ABC transporter" evidence="6">
    <location>
        <begin position="334"/>
        <end position="572"/>
    </location>
</feature>
<evidence type="ECO:0000256" key="3">
    <source>
        <dbReference type="ARBA" id="ARBA00022989"/>
    </source>
</evidence>
<dbReference type="InterPro" id="IPR003439">
    <property type="entry name" value="ABC_transporter-like_ATP-bd"/>
</dbReference>
<feature type="transmembrane region" description="Helical" evidence="5">
    <location>
        <begin position="161"/>
        <end position="181"/>
    </location>
</feature>
<dbReference type="InterPro" id="IPR027417">
    <property type="entry name" value="P-loop_NTPase"/>
</dbReference>
<dbReference type="Pfam" id="PF00664">
    <property type="entry name" value="ABC_membrane"/>
    <property type="match status" value="1"/>
</dbReference>
<dbReference type="GO" id="GO:0005886">
    <property type="term" value="C:plasma membrane"/>
    <property type="evidence" value="ECO:0007669"/>
    <property type="project" value="UniProtKB-SubCell"/>
</dbReference>
<comment type="caution">
    <text evidence="8">The sequence shown here is derived from an EMBL/GenBank/DDBJ whole genome shotgun (WGS) entry which is preliminary data.</text>
</comment>
<dbReference type="Gene3D" id="1.20.1560.10">
    <property type="entry name" value="ABC transporter type 1, transmembrane domain"/>
    <property type="match status" value="1"/>
</dbReference>
<evidence type="ECO:0000256" key="5">
    <source>
        <dbReference type="SAM" id="Phobius"/>
    </source>
</evidence>
<feature type="domain" description="ABC transmembrane type-1" evidence="7">
    <location>
        <begin position="23"/>
        <end position="302"/>
    </location>
</feature>
<keyword evidence="8" id="KW-0547">Nucleotide-binding</keyword>
<dbReference type="SUPFAM" id="SSF90123">
    <property type="entry name" value="ABC transporter transmembrane region"/>
    <property type="match status" value="1"/>
</dbReference>
<evidence type="ECO:0000259" key="6">
    <source>
        <dbReference type="PROSITE" id="PS50893"/>
    </source>
</evidence>
<evidence type="ECO:0000256" key="4">
    <source>
        <dbReference type="ARBA" id="ARBA00023136"/>
    </source>
</evidence>
<dbReference type="EMBL" id="FNBW01000001">
    <property type="protein sequence ID" value="SDF04152.1"/>
    <property type="molecule type" value="Genomic_DNA"/>
</dbReference>
<reference evidence="8 9" key="1">
    <citation type="submission" date="2016-10" db="EMBL/GenBank/DDBJ databases">
        <authorList>
            <person name="Varghese N."/>
            <person name="Submissions S."/>
        </authorList>
    </citation>
    <scope>NUCLEOTIDE SEQUENCE [LARGE SCALE GENOMIC DNA]</scope>
    <source>
        <strain evidence="8 9">DSM 18839</strain>
    </source>
</reference>
<protein>
    <submittedName>
        <fullName evidence="8">ATP-binding cassette, subfamily C, LapB</fullName>
    </submittedName>
</protein>
<keyword evidence="8" id="KW-0067">ATP-binding</keyword>
<evidence type="ECO:0000256" key="2">
    <source>
        <dbReference type="ARBA" id="ARBA00022692"/>
    </source>
</evidence>
<dbReference type="PROSITE" id="PS50929">
    <property type="entry name" value="ABC_TM1F"/>
    <property type="match status" value="1"/>
</dbReference>
<dbReference type="Pfam" id="PF00005">
    <property type="entry name" value="ABC_tran"/>
    <property type="match status" value="1"/>
</dbReference>
<evidence type="ECO:0000313" key="8">
    <source>
        <dbReference type="EMBL" id="SDF04152.1"/>
    </source>
</evidence>
<dbReference type="Proteomes" id="UP000198615">
    <property type="component" value="Unassembled WGS sequence"/>
</dbReference>
<comment type="subcellular location">
    <subcellularLocation>
        <location evidence="1">Cell membrane</location>
        <topology evidence="1">Multi-pass membrane protein</topology>
    </subcellularLocation>
</comment>
<dbReference type="GO" id="GO:0016887">
    <property type="term" value="F:ATP hydrolysis activity"/>
    <property type="evidence" value="ECO:0007669"/>
    <property type="project" value="InterPro"/>
</dbReference>